<dbReference type="OrthoDB" id="9812878at2"/>
<evidence type="ECO:0000256" key="2">
    <source>
        <dbReference type="ARBA" id="ARBA00008973"/>
    </source>
</evidence>
<keyword evidence="6" id="KW-0449">Lipoprotein</keyword>
<dbReference type="Gene3D" id="3.40.190.10">
    <property type="entry name" value="Periplasmic binding protein-like II"/>
    <property type="match status" value="2"/>
</dbReference>
<name>A0A261G6B3_9BIFI</name>
<organism evidence="7 8">
    <name type="scientific">Bifidobacterium aquikefiri</name>
    <dbReference type="NCBI Taxonomy" id="1653207"/>
    <lineage>
        <taxon>Bacteria</taxon>
        <taxon>Bacillati</taxon>
        <taxon>Actinomycetota</taxon>
        <taxon>Actinomycetes</taxon>
        <taxon>Bifidobacteriales</taxon>
        <taxon>Bifidobacteriaceae</taxon>
        <taxon>Bifidobacterium</taxon>
    </lineage>
</organism>
<dbReference type="InterPro" id="IPR004872">
    <property type="entry name" value="Lipoprotein_NlpA"/>
</dbReference>
<dbReference type="GO" id="GO:0016020">
    <property type="term" value="C:membrane"/>
    <property type="evidence" value="ECO:0007669"/>
    <property type="project" value="UniProtKB-SubCell"/>
</dbReference>
<keyword evidence="3" id="KW-0732">Signal</keyword>
<evidence type="ECO:0000256" key="6">
    <source>
        <dbReference type="ARBA" id="ARBA00023288"/>
    </source>
</evidence>
<sequence>MASSTKNRTKLRAKRTLYVILAAVIVVIAAIGSAFAYQNSQAAGETVVKVGLVGNSDDNVWKAVQAQLDKEHANIKLEYKTFQDGIYTNQALSNKELDITAFQHYAFLNQEIKDKGYKFTVIGNTYVSPFNLYSDKYKSLKDFKSGDKVAIPNNATNLGRALKVLDSAGLIKLKDSSAENPTVDDVQSNPSGIEIVPNDAASILNLLPDYAAGITNTNFVLDAGKSPNDALYAPTISATSKSFRPYVNVIVANTDQKNNSTYKKIVEAYHTSAVATQIKKNSNIPFFSK</sequence>
<evidence type="ECO:0000313" key="8">
    <source>
        <dbReference type="Proteomes" id="UP000216451"/>
    </source>
</evidence>
<dbReference type="PANTHER" id="PTHR30429">
    <property type="entry name" value="D-METHIONINE-BINDING LIPOPROTEIN METQ"/>
    <property type="match status" value="1"/>
</dbReference>
<dbReference type="PANTHER" id="PTHR30429:SF3">
    <property type="entry name" value="LIPOPROTEIN"/>
    <property type="match status" value="1"/>
</dbReference>
<dbReference type="Pfam" id="PF03180">
    <property type="entry name" value="Lipoprotein_9"/>
    <property type="match status" value="1"/>
</dbReference>
<reference evidence="7 8" key="1">
    <citation type="journal article" date="2017" name="BMC Genomics">
        <title>Comparative genomic and phylogenomic analyses of the Bifidobacteriaceae family.</title>
        <authorList>
            <person name="Lugli G.A."/>
            <person name="Milani C."/>
            <person name="Turroni F."/>
            <person name="Duranti S."/>
            <person name="Mancabelli L."/>
            <person name="Mangifesta M."/>
            <person name="Ferrario C."/>
            <person name="Modesto M."/>
            <person name="Mattarelli P."/>
            <person name="Jiri K."/>
            <person name="van Sinderen D."/>
            <person name="Ventura M."/>
        </authorList>
    </citation>
    <scope>NUCLEOTIDE SEQUENCE [LARGE SCALE GENOMIC DNA]</scope>
    <source>
        <strain evidence="7 8">LMG 28769</strain>
    </source>
</reference>
<evidence type="ECO:0000256" key="5">
    <source>
        <dbReference type="ARBA" id="ARBA00023139"/>
    </source>
</evidence>
<keyword evidence="5" id="KW-0564">Palmitate</keyword>
<dbReference type="GeneID" id="98295709"/>
<evidence type="ECO:0000256" key="1">
    <source>
        <dbReference type="ARBA" id="ARBA00004635"/>
    </source>
</evidence>
<dbReference type="Proteomes" id="UP000216451">
    <property type="component" value="Unassembled WGS sequence"/>
</dbReference>
<evidence type="ECO:0000256" key="4">
    <source>
        <dbReference type="ARBA" id="ARBA00023136"/>
    </source>
</evidence>
<dbReference type="EMBL" id="MWXA01000005">
    <property type="protein sequence ID" value="OZG66969.1"/>
    <property type="molecule type" value="Genomic_DNA"/>
</dbReference>
<accession>A0A261G6B3</accession>
<comment type="similarity">
    <text evidence="2">Belongs to the NlpA lipoprotein family.</text>
</comment>
<dbReference type="AlphaFoldDB" id="A0A261G6B3"/>
<comment type="caution">
    <text evidence="7">The sequence shown here is derived from an EMBL/GenBank/DDBJ whole genome shotgun (WGS) entry which is preliminary data.</text>
</comment>
<gene>
    <name evidence="7" type="ORF">BAQU_1041</name>
</gene>
<evidence type="ECO:0000313" key="7">
    <source>
        <dbReference type="EMBL" id="OZG66969.1"/>
    </source>
</evidence>
<keyword evidence="4" id="KW-0472">Membrane</keyword>
<evidence type="ECO:0000256" key="3">
    <source>
        <dbReference type="ARBA" id="ARBA00022729"/>
    </source>
</evidence>
<keyword evidence="8" id="KW-1185">Reference proteome</keyword>
<comment type="subcellular location">
    <subcellularLocation>
        <location evidence="1">Membrane</location>
        <topology evidence="1">Lipid-anchor</topology>
    </subcellularLocation>
</comment>
<dbReference type="RefSeq" id="WP_094693368.1">
    <property type="nucleotide sequence ID" value="NZ_CALENZ010000022.1"/>
</dbReference>
<proteinExistence type="inferred from homology"/>
<dbReference type="SUPFAM" id="SSF53850">
    <property type="entry name" value="Periplasmic binding protein-like II"/>
    <property type="match status" value="1"/>
</dbReference>
<protein>
    <submittedName>
        <fullName evidence="7">ABC transporter substrate-binding protein</fullName>
    </submittedName>
</protein>